<name>A0A7X1B8T8_9BACT</name>
<comment type="similarity">
    <text evidence="4">Belongs to the peptidase M29 family.</text>
</comment>
<dbReference type="GO" id="GO:0006508">
    <property type="term" value="P:proteolysis"/>
    <property type="evidence" value="ECO:0007669"/>
    <property type="project" value="UniProtKB-KW"/>
</dbReference>
<dbReference type="PANTHER" id="PTHR34448:SF1">
    <property type="entry name" value="BLL6088 PROTEIN"/>
    <property type="match status" value="1"/>
</dbReference>
<comment type="cofactor">
    <cofactor evidence="3">
        <name>Zn(2+)</name>
        <dbReference type="ChEBI" id="CHEBI:29105"/>
    </cofactor>
</comment>
<proteinExistence type="inferred from homology"/>
<evidence type="ECO:0000256" key="8">
    <source>
        <dbReference type="ARBA" id="ARBA00022801"/>
    </source>
</evidence>
<dbReference type="InterPro" id="IPR000787">
    <property type="entry name" value="Peptidase_M29"/>
</dbReference>
<keyword evidence="11" id="KW-1185">Reference proteome</keyword>
<comment type="caution">
    <text evidence="10">The sequence shown here is derived from an EMBL/GenBank/DDBJ whole genome shotgun (WGS) entry which is preliminary data.</text>
</comment>
<keyword evidence="6" id="KW-0645">Protease</keyword>
<dbReference type="Pfam" id="PF02073">
    <property type="entry name" value="Peptidase_M29"/>
    <property type="match status" value="1"/>
</dbReference>
<evidence type="ECO:0000256" key="6">
    <source>
        <dbReference type="ARBA" id="ARBA00022670"/>
    </source>
</evidence>
<evidence type="ECO:0000256" key="1">
    <source>
        <dbReference type="ARBA" id="ARBA00001941"/>
    </source>
</evidence>
<evidence type="ECO:0000256" key="2">
    <source>
        <dbReference type="ARBA" id="ARBA00001946"/>
    </source>
</evidence>
<dbReference type="PANTHER" id="PTHR34448">
    <property type="entry name" value="AMINOPEPTIDASE"/>
    <property type="match status" value="1"/>
</dbReference>
<dbReference type="InterPro" id="IPR035097">
    <property type="entry name" value="M29_N-terminal"/>
</dbReference>
<gene>
    <name evidence="10" type="ORF">H5P27_16635</name>
</gene>
<dbReference type="GO" id="GO:0004177">
    <property type="term" value="F:aminopeptidase activity"/>
    <property type="evidence" value="ECO:0007669"/>
    <property type="project" value="UniProtKB-KW"/>
</dbReference>
<dbReference type="SUPFAM" id="SSF144052">
    <property type="entry name" value="Thermophilic metalloprotease-like"/>
    <property type="match status" value="1"/>
</dbReference>
<evidence type="ECO:0000313" key="10">
    <source>
        <dbReference type="EMBL" id="MBC2607681.1"/>
    </source>
</evidence>
<evidence type="ECO:0000256" key="3">
    <source>
        <dbReference type="ARBA" id="ARBA00001947"/>
    </source>
</evidence>
<evidence type="ECO:0000256" key="7">
    <source>
        <dbReference type="ARBA" id="ARBA00022723"/>
    </source>
</evidence>
<keyword evidence="9" id="KW-0482">Metalloprotease</keyword>
<protein>
    <submittedName>
        <fullName evidence="10">Aminopeptidase</fullName>
    </submittedName>
</protein>
<evidence type="ECO:0000256" key="9">
    <source>
        <dbReference type="ARBA" id="ARBA00023049"/>
    </source>
</evidence>
<dbReference type="AlphaFoldDB" id="A0A7X1B8T8"/>
<accession>A0A7X1B8T8</accession>
<keyword evidence="5 10" id="KW-0031">Aminopeptidase</keyword>
<keyword evidence="8" id="KW-0378">Hydrolase</keyword>
<dbReference type="RefSeq" id="WP_185661552.1">
    <property type="nucleotide sequence ID" value="NZ_CAWPOO010000013.1"/>
</dbReference>
<evidence type="ECO:0000313" key="11">
    <source>
        <dbReference type="Proteomes" id="UP000526501"/>
    </source>
</evidence>
<dbReference type="GO" id="GO:0046872">
    <property type="term" value="F:metal ion binding"/>
    <property type="evidence" value="ECO:0007669"/>
    <property type="project" value="UniProtKB-KW"/>
</dbReference>
<reference evidence="10 11" key="1">
    <citation type="submission" date="2020-07" db="EMBL/GenBank/DDBJ databases">
        <authorList>
            <person name="Feng X."/>
        </authorList>
    </citation>
    <scope>NUCLEOTIDE SEQUENCE [LARGE SCALE GENOMIC DNA]</scope>
    <source>
        <strain evidence="10 11">JCM23202</strain>
    </source>
</reference>
<evidence type="ECO:0000256" key="5">
    <source>
        <dbReference type="ARBA" id="ARBA00022438"/>
    </source>
</evidence>
<dbReference type="GO" id="GO:0008237">
    <property type="term" value="F:metallopeptidase activity"/>
    <property type="evidence" value="ECO:0007669"/>
    <property type="project" value="UniProtKB-KW"/>
</dbReference>
<keyword evidence="7" id="KW-0479">Metal-binding</keyword>
<dbReference type="EMBL" id="JACHVC010000013">
    <property type="protein sequence ID" value="MBC2607681.1"/>
    <property type="molecule type" value="Genomic_DNA"/>
</dbReference>
<dbReference type="InterPro" id="IPR052170">
    <property type="entry name" value="M29_Exopeptidase"/>
</dbReference>
<comment type="cofactor">
    <cofactor evidence="2">
        <name>Mg(2+)</name>
        <dbReference type="ChEBI" id="CHEBI:18420"/>
    </cofactor>
</comment>
<dbReference type="Proteomes" id="UP000526501">
    <property type="component" value="Unassembled WGS sequence"/>
</dbReference>
<dbReference type="Gene3D" id="3.40.1830.10">
    <property type="entry name" value="Thermophilic metalloprotease (M29)"/>
    <property type="match status" value="1"/>
</dbReference>
<evidence type="ECO:0000256" key="4">
    <source>
        <dbReference type="ARBA" id="ARBA00008236"/>
    </source>
</evidence>
<sequence>MIDPRLSQLAKNLTRYSTNLREGERVLIDAFDVPDEIIVELIRSAREIGAIPYVNLNHARVNRELSLEATEESLRIQSAIELQRMKNMDAYIALRGSNNIFEASDVPSEQAQLVSQVMKPVLDWRVNKTKWCVLRWPTSAMAQQAMMSSEAFEDFFFKVCNLDYSKMKAGSEALESLMKKTDRVHLVGPGTDLKFSIKNIGAVACIGTHNIPDGEVFSCPVLETVEGVLQYNAPSVYQGVSFDDIRLEFKKGRIVNATSNNTKRLNEILDSDKGARYIGEFAIGFNPHIKEPMRDILFDEKIAGSFHFTPGQAYEDANNGNKSQVHWDMVCIQRPEYGGGEIWFDDTLIRKDGLFVIEELESLNPANLISK</sequence>
<comment type="cofactor">
    <cofactor evidence="1">
        <name>Co(2+)</name>
        <dbReference type="ChEBI" id="CHEBI:48828"/>
    </cofactor>
</comment>
<organism evidence="10 11">
    <name type="scientific">Pelagicoccus albus</name>
    <dbReference type="NCBI Taxonomy" id="415222"/>
    <lineage>
        <taxon>Bacteria</taxon>
        <taxon>Pseudomonadati</taxon>
        <taxon>Verrucomicrobiota</taxon>
        <taxon>Opitutia</taxon>
        <taxon>Puniceicoccales</taxon>
        <taxon>Pelagicoccaceae</taxon>
        <taxon>Pelagicoccus</taxon>
    </lineage>
</organism>